<feature type="transmembrane region" description="Helical" evidence="1">
    <location>
        <begin position="280"/>
        <end position="299"/>
    </location>
</feature>
<dbReference type="InterPro" id="IPR050834">
    <property type="entry name" value="Glycosyltransf_2"/>
</dbReference>
<organism evidence="2 3">
    <name type="scientific">Geobacter benzoatilyticus</name>
    <dbReference type="NCBI Taxonomy" id="2815309"/>
    <lineage>
        <taxon>Bacteria</taxon>
        <taxon>Pseudomonadati</taxon>
        <taxon>Thermodesulfobacteriota</taxon>
        <taxon>Desulfuromonadia</taxon>
        <taxon>Geobacterales</taxon>
        <taxon>Geobacteraceae</taxon>
        <taxon>Geobacter</taxon>
    </lineage>
</organism>
<dbReference type="Gene3D" id="3.90.550.10">
    <property type="entry name" value="Spore Coat Polysaccharide Biosynthesis Protein SpsA, Chain A"/>
    <property type="match status" value="1"/>
</dbReference>
<dbReference type="PANTHER" id="PTHR43685:SF3">
    <property type="entry name" value="SLR2126 PROTEIN"/>
    <property type="match status" value="1"/>
</dbReference>
<dbReference type="SUPFAM" id="SSF53448">
    <property type="entry name" value="Nucleotide-diphospho-sugar transferases"/>
    <property type="match status" value="1"/>
</dbReference>
<dbReference type="EMBL" id="CP071382">
    <property type="protein sequence ID" value="QSV45033.1"/>
    <property type="molecule type" value="Genomic_DNA"/>
</dbReference>
<dbReference type="Proteomes" id="UP000663651">
    <property type="component" value="Chromosome"/>
</dbReference>
<evidence type="ECO:0000256" key="1">
    <source>
        <dbReference type="SAM" id="Phobius"/>
    </source>
</evidence>
<reference evidence="2 3" key="1">
    <citation type="submission" date="2021-03" db="EMBL/GenBank/DDBJ databases">
        <title>Geobacter metallireducens gen. nov. sp. nov., a microorganism capable of coupling the complete oxidation of organic compounds to the reduction of iron and other metals.</title>
        <authorList>
            <person name="Li Y."/>
        </authorList>
    </citation>
    <scope>NUCLEOTIDE SEQUENCE [LARGE SCALE GENOMIC DNA]</scope>
    <source>
        <strain evidence="2 3">Jerry-YX</strain>
    </source>
</reference>
<dbReference type="CDD" id="cd02525">
    <property type="entry name" value="Succinoglycan_BP_ExoA"/>
    <property type="match status" value="1"/>
</dbReference>
<feature type="transmembrane region" description="Helical" evidence="1">
    <location>
        <begin position="250"/>
        <end position="268"/>
    </location>
</feature>
<keyword evidence="1" id="KW-0472">Membrane</keyword>
<gene>
    <name evidence="2" type="ORF">JZM60_12865</name>
</gene>
<proteinExistence type="predicted"/>
<sequence length="339" mass="38226">MANHITSEPDFLSIVMPVRNEERFIRETLMQLVGQDYPADKYEILVSDGMSDDATREIVTAMARQYPQIRLLDNPGRRSGAGRNVGFRNSRGNYLLVIDGHCFIPTDQLFRNVVDCFQTSGADCLGRPQPLDAPGLSLFQKGVAIARGSRLGHGGDSLIFGEYEGYASPVSNGAAYRRDVFAQVGYVDERFDAAEDVEFNYRVEQAGLRAYTSPRLTVRYHPRESFTGLFRQMERYGKGRCRFIRKHREALTINQLVPAGFVCGLLLLPASFFKPLFPGSWLPVFVLWGLYGIYALLILAESVRLSMRNGWNYFPLLPLLFMTIHAGLGWGFVKQSLSR</sequence>
<feature type="transmembrane region" description="Helical" evidence="1">
    <location>
        <begin position="311"/>
        <end position="333"/>
    </location>
</feature>
<dbReference type="PANTHER" id="PTHR43685">
    <property type="entry name" value="GLYCOSYLTRANSFERASE"/>
    <property type="match status" value="1"/>
</dbReference>
<keyword evidence="1" id="KW-1133">Transmembrane helix</keyword>
<keyword evidence="1" id="KW-0812">Transmembrane</keyword>
<dbReference type="RefSeq" id="WP_207162839.1">
    <property type="nucleotide sequence ID" value="NZ_CP071382.1"/>
</dbReference>
<dbReference type="Pfam" id="PF13641">
    <property type="entry name" value="Glyco_tranf_2_3"/>
    <property type="match status" value="1"/>
</dbReference>
<evidence type="ECO:0000313" key="3">
    <source>
        <dbReference type="Proteomes" id="UP000663651"/>
    </source>
</evidence>
<evidence type="ECO:0000313" key="2">
    <source>
        <dbReference type="EMBL" id="QSV45033.1"/>
    </source>
</evidence>
<keyword evidence="3" id="KW-1185">Reference proteome</keyword>
<protein>
    <submittedName>
        <fullName evidence="2">Glycosyltransferase family 2 protein</fullName>
    </submittedName>
</protein>
<dbReference type="InterPro" id="IPR029044">
    <property type="entry name" value="Nucleotide-diphossugar_trans"/>
</dbReference>
<accession>A0ABX7Q297</accession>
<name>A0ABX7Q297_9BACT</name>